<gene>
    <name evidence="2" type="ORF">SDC9_69492</name>
</gene>
<dbReference type="InterPro" id="IPR011194">
    <property type="entry name" value="UPF0306"/>
</dbReference>
<sequence length="136" mass="15706">MTKFIRKHHVMTLAVSDPEGVWSAHCFYAYDAAKNWFVFTSDEETRHGNNLKTNNRVSVSIALETKIVGKIQGMQMSGKVIRPDESVYDIARSRYLKRFPYAVIMKTSFWIFIPEYAKMTDNAFGFGKKLIWPGND</sequence>
<evidence type="ECO:0000313" key="2">
    <source>
        <dbReference type="EMBL" id="MPM23030.1"/>
    </source>
</evidence>
<dbReference type="AlphaFoldDB" id="A0A644Y3A9"/>
<dbReference type="InterPro" id="IPR012349">
    <property type="entry name" value="Split_barrel_FMN-bd"/>
</dbReference>
<name>A0A644Y3A9_9ZZZZ</name>
<feature type="domain" description="Pyridoxamine 5'-phosphate oxidase N-terminal" evidence="1">
    <location>
        <begin position="3"/>
        <end position="98"/>
    </location>
</feature>
<organism evidence="2">
    <name type="scientific">bioreactor metagenome</name>
    <dbReference type="NCBI Taxonomy" id="1076179"/>
    <lineage>
        <taxon>unclassified sequences</taxon>
        <taxon>metagenomes</taxon>
        <taxon>ecological metagenomes</taxon>
    </lineage>
</organism>
<proteinExistence type="predicted"/>
<dbReference type="PIRSF" id="PIRSF009554">
    <property type="entry name" value="UCP009554"/>
    <property type="match status" value="1"/>
</dbReference>
<dbReference type="Gene3D" id="2.30.110.10">
    <property type="entry name" value="Electron Transport, Fmn-binding Protein, Chain A"/>
    <property type="match status" value="1"/>
</dbReference>
<dbReference type="InterPro" id="IPR011576">
    <property type="entry name" value="Pyridox_Oxase_N"/>
</dbReference>
<protein>
    <recommendedName>
        <fullName evidence="1">Pyridoxamine 5'-phosphate oxidase N-terminal domain-containing protein</fullName>
    </recommendedName>
</protein>
<reference evidence="2" key="1">
    <citation type="submission" date="2019-08" db="EMBL/GenBank/DDBJ databases">
        <authorList>
            <person name="Kucharzyk K."/>
            <person name="Murdoch R.W."/>
            <person name="Higgins S."/>
            <person name="Loffler F."/>
        </authorList>
    </citation>
    <scope>NUCLEOTIDE SEQUENCE</scope>
</reference>
<comment type="caution">
    <text evidence="2">The sequence shown here is derived from an EMBL/GenBank/DDBJ whole genome shotgun (WGS) entry which is preliminary data.</text>
</comment>
<evidence type="ECO:0000259" key="1">
    <source>
        <dbReference type="Pfam" id="PF01243"/>
    </source>
</evidence>
<dbReference type="SUPFAM" id="SSF50475">
    <property type="entry name" value="FMN-binding split barrel"/>
    <property type="match status" value="1"/>
</dbReference>
<accession>A0A644Y3A9</accession>
<dbReference type="EMBL" id="VSSQ01003941">
    <property type="protein sequence ID" value="MPM23030.1"/>
    <property type="molecule type" value="Genomic_DNA"/>
</dbReference>
<dbReference type="Pfam" id="PF01243">
    <property type="entry name" value="PNPOx_N"/>
    <property type="match status" value="1"/>
</dbReference>